<keyword evidence="2" id="KW-1185">Reference proteome</keyword>
<sequence>MNVFQYYKSEYKQLQSLYGPQLIEDRMYTSKIETLLVKALKRFIDSLHNDLPMSEEEYQVILEDIKNIENSQPN</sequence>
<comment type="caution">
    <text evidence="1">The sequence shown here is derived from an EMBL/GenBank/DDBJ whole genome shotgun (WGS) entry which is preliminary data.</text>
</comment>
<dbReference type="AlphaFoldDB" id="A3ITI6"/>
<protein>
    <submittedName>
        <fullName evidence="1">Uncharacterized protein</fullName>
    </submittedName>
</protein>
<accession>A3ITI6</accession>
<dbReference type="EMBL" id="AAXW01000029">
    <property type="protein sequence ID" value="EAZ90167.1"/>
    <property type="molecule type" value="Genomic_DNA"/>
</dbReference>
<name>A3ITI6_9CHRO</name>
<evidence type="ECO:0000313" key="1">
    <source>
        <dbReference type="EMBL" id="EAZ90167.1"/>
    </source>
</evidence>
<evidence type="ECO:0000313" key="2">
    <source>
        <dbReference type="Proteomes" id="UP000003781"/>
    </source>
</evidence>
<dbReference type="Proteomes" id="UP000003781">
    <property type="component" value="Unassembled WGS sequence"/>
</dbReference>
<organism evidence="1 2">
    <name type="scientific">Crocosphaera chwakensis CCY0110</name>
    <dbReference type="NCBI Taxonomy" id="391612"/>
    <lineage>
        <taxon>Bacteria</taxon>
        <taxon>Bacillati</taxon>
        <taxon>Cyanobacteriota</taxon>
        <taxon>Cyanophyceae</taxon>
        <taxon>Oscillatoriophycideae</taxon>
        <taxon>Chroococcales</taxon>
        <taxon>Aphanothecaceae</taxon>
        <taxon>Crocosphaera</taxon>
        <taxon>Crocosphaera chwakensis</taxon>
    </lineage>
</organism>
<reference evidence="1 2" key="1">
    <citation type="submission" date="2007-03" db="EMBL/GenBank/DDBJ databases">
        <authorList>
            <person name="Stal L."/>
            <person name="Ferriera S."/>
            <person name="Johnson J."/>
            <person name="Kravitz S."/>
            <person name="Beeson K."/>
            <person name="Sutton G."/>
            <person name="Rogers Y.-H."/>
            <person name="Friedman R."/>
            <person name="Frazier M."/>
            <person name="Venter J.C."/>
        </authorList>
    </citation>
    <scope>NUCLEOTIDE SEQUENCE [LARGE SCALE GENOMIC DNA]</scope>
    <source>
        <strain evidence="1 2">CCY0110</strain>
    </source>
</reference>
<proteinExistence type="predicted"/>
<gene>
    <name evidence="1" type="ORF">CY0110_30493</name>
</gene>